<dbReference type="AlphaFoldDB" id="A0A0G4F808"/>
<dbReference type="GO" id="GO:0051082">
    <property type="term" value="F:unfolded protein binding"/>
    <property type="evidence" value="ECO:0007669"/>
    <property type="project" value="InterPro"/>
</dbReference>
<dbReference type="CDD" id="cd23157">
    <property type="entry name" value="Prefoldin_5"/>
    <property type="match status" value="1"/>
</dbReference>
<dbReference type="EMBL" id="CDMY01000385">
    <property type="protein sequence ID" value="CEM08679.1"/>
    <property type="molecule type" value="Genomic_DNA"/>
</dbReference>
<protein>
    <recommendedName>
        <fullName evidence="4">Prefoldin subunit 5</fullName>
    </recommendedName>
</protein>
<accession>A0A0G4F808</accession>
<reference evidence="2 3" key="1">
    <citation type="submission" date="2014-11" db="EMBL/GenBank/DDBJ databases">
        <authorList>
            <person name="Zhu J."/>
            <person name="Qi W."/>
            <person name="Song R."/>
        </authorList>
    </citation>
    <scope>NUCLEOTIDE SEQUENCE [LARGE SCALE GENOMIC DNA]</scope>
</reference>
<comment type="similarity">
    <text evidence="1">Belongs to the prefoldin subunit alpha family.</text>
</comment>
<dbReference type="InterPro" id="IPR011599">
    <property type="entry name" value="PFD_alpha_archaea"/>
</dbReference>
<dbReference type="InterPro" id="IPR009053">
    <property type="entry name" value="Prefoldin"/>
</dbReference>
<dbReference type="OrthoDB" id="10267474at2759"/>
<gene>
    <name evidence="2" type="ORF">Vbra_14708</name>
</gene>
<dbReference type="InterPro" id="IPR004127">
    <property type="entry name" value="Prefoldin_subunit_alpha"/>
</dbReference>
<dbReference type="OMA" id="QAKFKAC"/>
<dbReference type="Proteomes" id="UP000041254">
    <property type="component" value="Unassembled WGS sequence"/>
</dbReference>
<name>A0A0G4F808_VITBC</name>
<sequence>MATEGGGEGGASPQVIPIASLPLENLVQLKEQVEQEIIKLTTSVNGSRLASNRFKESVAALDTLTPESRGTQALIPLTQSVYVPGVLSNTEAVLVDVGTGYHVRKSVPDAVKYCQRKVDMLKDMMAQTAGPLAEKKRFLQAVNLHIQMQTEQRRAQQREQQQQGE</sequence>
<dbReference type="GO" id="GO:1990113">
    <property type="term" value="P:RNA polymerase I assembly"/>
    <property type="evidence" value="ECO:0007669"/>
    <property type="project" value="TreeGrafter"/>
</dbReference>
<dbReference type="GO" id="GO:1990114">
    <property type="term" value="P:RNA polymerase II core complex assembly"/>
    <property type="evidence" value="ECO:0007669"/>
    <property type="project" value="TreeGrafter"/>
</dbReference>
<dbReference type="PhylomeDB" id="A0A0G4F808"/>
<dbReference type="Pfam" id="PF02996">
    <property type="entry name" value="Prefoldin"/>
    <property type="match status" value="1"/>
</dbReference>
<proteinExistence type="inferred from homology"/>
<dbReference type="InParanoid" id="A0A0G4F808"/>
<dbReference type="VEuPathDB" id="CryptoDB:Vbra_14708"/>
<evidence type="ECO:0000313" key="3">
    <source>
        <dbReference type="Proteomes" id="UP000041254"/>
    </source>
</evidence>
<dbReference type="GO" id="GO:0005737">
    <property type="term" value="C:cytoplasm"/>
    <property type="evidence" value="ECO:0007669"/>
    <property type="project" value="TreeGrafter"/>
</dbReference>
<evidence type="ECO:0008006" key="4">
    <source>
        <dbReference type="Google" id="ProtNLM"/>
    </source>
</evidence>
<keyword evidence="3" id="KW-1185">Reference proteome</keyword>
<dbReference type="PANTHER" id="PTHR12674:SF2">
    <property type="entry name" value="PREFOLDIN SUBUNIT 5"/>
    <property type="match status" value="1"/>
</dbReference>
<dbReference type="GO" id="GO:0016272">
    <property type="term" value="C:prefoldin complex"/>
    <property type="evidence" value="ECO:0007669"/>
    <property type="project" value="InterPro"/>
</dbReference>
<dbReference type="GO" id="GO:1990115">
    <property type="term" value="P:RNA polymerase III assembly"/>
    <property type="evidence" value="ECO:0007669"/>
    <property type="project" value="TreeGrafter"/>
</dbReference>
<dbReference type="GO" id="GO:0006457">
    <property type="term" value="P:protein folding"/>
    <property type="evidence" value="ECO:0007669"/>
    <property type="project" value="InterPro"/>
</dbReference>
<evidence type="ECO:0000313" key="2">
    <source>
        <dbReference type="EMBL" id="CEM08679.1"/>
    </source>
</evidence>
<evidence type="ECO:0000256" key="1">
    <source>
        <dbReference type="ARBA" id="ARBA00010048"/>
    </source>
</evidence>
<dbReference type="SUPFAM" id="SSF46579">
    <property type="entry name" value="Prefoldin"/>
    <property type="match status" value="1"/>
</dbReference>
<dbReference type="NCBIfam" id="TIGR00293">
    <property type="entry name" value="prefoldin subunit alpha"/>
    <property type="match status" value="1"/>
</dbReference>
<dbReference type="Gene3D" id="1.10.287.370">
    <property type="match status" value="1"/>
</dbReference>
<dbReference type="STRING" id="1169540.A0A0G4F808"/>
<dbReference type="PANTHER" id="PTHR12674">
    <property type="entry name" value="PREFOLDIN SUBUNIT 5"/>
    <property type="match status" value="1"/>
</dbReference>
<organism evidence="2 3">
    <name type="scientific">Vitrella brassicaformis (strain CCMP3155)</name>
    <dbReference type="NCBI Taxonomy" id="1169540"/>
    <lineage>
        <taxon>Eukaryota</taxon>
        <taxon>Sar</taxon>
        <taxon>Alveolata</taxon>
        <taxon>Colpodellida</taxon>
        <taxon>Vitrellaceae</taxon>
        <taxon>Vitrella</taxon>
    </lineage>
</organism>